<keyword evidence="1" id="KW-0812">Transmembrane</keyword>
<organism evidence="2 3">
    <name type="scientific">Stygiolobus caldivivus</name>
    <dbReference type="NCBI Taxonomy" id="2824673"/>
    <lineage>
        <taxon>Archaea</taxon>
        <taxon>Thermoproteota</taxon>
        <taxon>Thermoprotei</taxon>
        <taxon>Sulfolobales</taxon>
        <taxon>Sulfolobaceae</taxon>
        <taxon>Stygiolobus</taxon>
    </lineage>
</organism>
<name>A0A8D5U715_9CREN</name>
<dbReference type="Proteomes" id="UP000825123">
    <property type="component" value="Chromosome"/>
</dbReference>
<feature type="transmembrane region" description="Helical" evidence="1">
    <location>
        <begin position="55"/>
        <end position="76"/>
    </location>
</feature>
<proteinExistence type="predicted"/>
<accession>A0A8D5U715</accession>
<evidence type="ECO:0000313" key="2">
    <source>
        <dbReference type="EMBL" id="BCU70011.1"/>
    </source>
</evidence>
<keyword evidence="1" id="KW-1133">Transmembrane helix</keyword>
<dbReference type="RefSeq" id="WP_221290186.1">
    <property type="nucleotide sequence ID" value="NZ_AP024597.1"/>
</dbReference>
<feature type="transmembrane region" description="Helical" evidence="1">
    <location>
        <begin position="82"/>
        <end position="104"/>
    </location>
</feature>
<gene>
    <name evidence="2" type="ORF">KN1_13080</name>
</gene>
<sequence>MRGFSRNELVILNPMQRKSDLITARVFTPLYAAADDGIYVVNRKGLLTRYGPKAILTYLVGGFGALILFSGLMTALNPYTSMTGLTSEDGLLAAVIGGLMVYFARRYARKLDVKLDAEKGVEGRLVVPWSAVKTISVMNVRQEIVTNRPGAYWPVYKEIGDWHVLTTYGGEIVIPGVDDPFNKLNYVKSRFNLSF</sequence>
<keyword evidence="1" id="KW-0472">Membrane</keyword>
<dbReference type="AlphaFoldDB" id="A0A8D5U715"/>
<protein>
    <submittedName>
        <fullName evidence="2">Conjugative plasmid protein (PARN3)</fullName>
    </submittedName>
</protein>
<keyword evidence="3" id="KW-1185">Reference proteome</keyword>
<evidence type="ECO:0000256" key="1">
    <source>
        <dbReference type="SAM" id="Phobius"/>
    </source>
</evidence>
<reference evidence="2 3" key="1">
    <citation type="submission" date="2021-04" db="EMBL/GenBank/DDBJ databases">
        <title>Complete genome sequence of Stygiolobus sp. KN-1.</title>
        <authorList>
            <person name="Nakamura K."/>
            <person name="Sakai H."/>
            <person name="Kurosawa N."/>
        </authorList>
    </citation>
    <scope>NUCLEOTIDE SEQUENCE [LARGE SCALE GENOMIC DNA]</scope>
    <source>
        <strain evidence="2 3">KN-1</strain>
    </source>
</reference>
<evidence type="ECO:0000313" key="3">
    <source>
        <dbReference type="Proteomes" id="UP000825123"/>
    </source>
</evidence>
<dbReference type="EMBL" id="AP024597">
    <property type="protein sequence ID" value="BCU70011.1"/>
    <property type="molecule type" value="Genomic_DNA"/>
</dbReference>
<dbReference type="GeneID" id="66163036"/>
<dbReference type="KEGG" id="csty:KN1_13080"/>